<reference evidence="1" key="1">
    <citation type="submission" date="2022-09" db="EMBL/GenBank/DDBJ databases">
        <title>Actin cytoskeleton and complex cell architecture in an #Asgard archaeon.</title>
        <authorList>
            <person name="Ponce Toledo R.I."/>
            <person name="Schleper C."/>
            <person name="Rodrigues Oliveira T."/>
            <person name="Wollweber F."/>
            <person name="Xu J."/>
            <person name="Rittmann S."/>
            <person name="Klingl A."/>
            <person name="Pilhofer M."/>
        </authorList>
    </citation>
    <scope>NUCLEOTIDE SEQUENCE</scope>
    <source>
        <strain evidence="1">B-35</strain>
    </source>
</reference>
<evidence type="ECO:0008006" key="3">
    <source>
        <dbReference type="Google" id="ProtNLM"/>
    </source>
</evidence>
<accession>A0ABY6I265</accession>
<sequence length="768" mass="90486">MSLPNYSLEQALTHLKEGKTFLALKSLEKLVKSSTNKTNPEYLAAIQNYQLALNLIFDRKLAIAEELYQQENEIATSIVLLNLSNLFLEFGIYSSKSDKNLQKKGSLFFDLVEKWALKVFTIIKSTELRKRHLERRFTEVFTSFSIISNLFLNYFIPLMNDFYPKKYDSRSLLKTIQSIYREFGNFYLKEAEKKLADKNIVKTHQILTKCKHIANLVENDSKLQQQITIKSQQNAELAADFELVAGRENLKKKMFQEALLHFRNAHFQYKILKINSKQKQAKEEYLQASIYQIQEEVKQAEIYKEQGQIKESIQLYHKCIDQYEKINAQHELSVLRKKFAIFQTKLGDEQFERGNKVILKSIQDIDQAKNFYSNAERYYIKAEDSKKLKEVKKIITRLSKMKMKFLQKNAHSAGKARNYELEFLYLEEMHMICYEIEDASKAQDYARQLEKLRKKINLQKVEQMREQMLTSKPWLASESSNSKQKPEKINIPINNHDENLAPTMFQDNSAETIAFFDPSNNLNDKTYFTDRILQKRPTISKSEDKSEEVKNVYKIVKKFNSSLFLTNSDIHYLISFGVNLPQDIYYYHKFAKSFHQFYVHISASNLPKVLLIPTKNLIKRQAYLGTLAYTMDIFIPINTDSTLSTDLLKDQIYFAINHPNWEPIMEGFQYSTLDCYFYFLHACRLIERKAPHSEVAKYLNSSVIAEFLNVPTDRLEQYLADFQEVKFFEEIMSWSDNPNFQLFFMGLYFYQERRYDIAASIWCMMIVG</sequence>
<dbReference type="EMBL" id="CP104013">
    <property type="protein sequence ID" value="UYP48764.1"/>
    <property type="molecule type" value="Genomic_DNA"/>
</dbReference>
<evidence type="ECO:0000313" key="1">
    <source>
        <dbReference type="EMBL" id="UYP48764.1"/>
    </source>
</evidence>
<organism evidence="1 2">
    <name type="scientific">Candidatus Lokiarchaeum ossiferum</name>
    <dbReference type="NCBI Taxonomy" id="2951803"/>
    <lineage>
        <taxon>Archaea</taxon>
        <taxon>Promethearchaeati</taxon>
        <taxon>Promethearchaeota</taxon>
        <taxon>Promethearchaeia</taxon>
        <taxon>Promethearchaeales</taxon>
        <taxon>Promethearchaeaceae</taxon>
        <taxon>Candidatus Lokiarchaeum</taxon>
    </lineage>
</organism>
<keyword evidence="2" id="KW-1185">Reference proteome</keyword>
<dbReference type="Proteomes" id="UP001208689">
    <property type="component" value="Chromosome"/>
</dbReference>
<name>A0ABY6I265_9ARCH</name>
<proteinExistence type="predicted"/>
<evidence type="ECO:0000313" key="2">
    <source>
        <dbReference type="Proteomes" id="UP001208689"/>
    </source>
</evidence>
<gene>
    <name evidence="1" type="ORF">NEF87_005049</name>
</gene>
<protein>
    <recommendedName>
        <fullName evidence="3">Tetratricopeptide repeat protein</fullName>
    </recommendedName>
</protein>